<dbReference type="EMBL" id="PGOL01007859">
    <property type="protein sequence ID" value="PKI32294.1"/>
    <property type="molecule type" value="Genomic_DNA"/>
</dbReference>
<dbReference type="GeneID" id="116196796"/>
<dbReference type="CDD" id="cd19821">
    <property type="entry name" value="Bbox1_BBX-like"/>
    <property type="match status" value="1"/>
</dbReference>
<dbReference type="Pfam" id="PF00643">
    <property type="entry name" value="zf-B_box"/>
    <property type="match status" value="1"/>
</dbReference>
<comment type="caution">
    <text evidence="1">The sequence shown here is derived from an EMBL/GenBank/DDBJ whole genome shotgun (WGS) entry which is preliminary data.</text>
</comment>
<dbReference type="PROSITE" id="PS50119">
    <property type="entry name" value="ZF_BBOX"/>
    <property type="match status" value="1"/>
</dbReference>
<evidence type="ECO:0000313" key="1">
    <source>
        <dbReference type="EMBL" id="PKI32294.1"/>
    </source>
</evidence>
<name>A0A2I0HKQ9_PUNGR</name>
<protein>
    <submittedName>
        <fullName evidence="1">Uncharacterized protein</fullName>
    </submittedName>
</protein>
<dbReference type="GO" id="GO:0008270">
    <property type="term" value="F:zinc ion binding"/>
    <property type="evidence" value="ECO:0007669"/>
    <property type="project" value="UniProtKB-KW"/>
</dbReference>
<dbReference type="InterPro" id="IPR049808">
    <property type="entry name" value="CONSTANS-like_Bbox1"/>
</dbReference>
<proteinExistence type="predicted"/>
<dbReference type="AlphaFoldDB" id="A0A2I0HKQ9"/>
<keyword evidence="2" id="KW-1185">Reference proteome</keyword>
<gene>
    <name evidence="1" type="ORF">CRG98_047315</name>
</gene>
<dbReference type="Proteomes" id="UP000233551">
    <property type="component" value="Unassembled WGS sequence"/>
</dbReference>
<dbReference type="STRING" id="22663.A0A2I0HKQ9"/>
<accession>A0A2I0HKQ9</accession>
<dbReference type="OrthoDB" id="153872at2759"/>
<reference evidence="1 2" key="1">
    <citation type="submission" date="2017-11" db="EMBL/GenBank/DDBJ databases">
        <title>De-novo sequencing of pomegranate (Punica granatum L.) genome.</title>
        <authorList>
            <person name="Akparov Z."/>
            <person name="Amiraslanov A."/>
            <person name="Hajiyeva S."/>
            <person name="Abbasov M."/>
            <person name="Kaur K."/>
            <person name="Hamwieh A."/>
            <person name="Solovyev V."/>
            <person name="Salamov A."/>
            <person name="Braich B."/>
            <person name="Kosarev P."/>
            <person name="Mahmoud A."/>
            <person name="Hajiyev E."/>
            <person name="Babayeva S."/>
            <person name="Izzatullayeva V."/>
            <person name="Mammadov A."/>
            <person name="Mammadov A."/>
            <person name="Sharifova S."/>
            <person name="Ojaghi J."/>
            <person name="Eynullazada K."/>
            <person name="Bayramov B."/>
            <person name="Abdulazimova A."/>
            <person name="Shahmuradov I."/>
        </authorList>
    </citation>
    <scope>NUCLEOTIDE SEQUENCE [LARGE SCALE GENOMIC DNA]</scope>
    <source>
        <strain evidence="2">cv. AG2017</strain>
        <tissue evidence="1">Leaf</tissue>
    </source>
</reference>
<dbReference type="SMART" id="SM00336">
    <property type="entry name" value="BBOX"/>
    <property type="match status" value="1"/>
</dbReference>
<organism evidence="1 2">
    <name type="scientific">Punica granatum</name>
    <name type="common">Pomegranate</name>
    <dbReference type="NCBI Taxonomy" id="22663"/>
    <lineage>
        <taxon>Eukaryota</taxon>
        <taxon>Viridiplantae</taxon>
        <taxon>Streptophyta</taxon>
        <taxon>Embryophyta</taxon>
        <taxon>Tracheophyta</taxon>
        <taxon>Spermatophyta</taxon>
        <taxon>Magnoliopsida</taxon>
        <taxon>eudicotyledons</taxon>
        <taxon>Gunneridae</taxon>
        <taxon>Pentapetalae</taxon>
        <taxon>rosids</taxon>
        <taxon>malvids</taxon>
        <taxon>Myrtales</taxon>
        <taxon>Lythraceae</taxon>
        <taxon>Punica</taxon>
    </lineage>
</organism>
<sequence length="246" mass="25855">MRSCALCKVQAKTFCESDQAALCWDCDAKVHGANFLVARHSRTLLCHACQCPTPWTASGAKLGHTVSVCDDCFNGVRAGEGAEEGSGGNDDDMRDDEGDADRDGSDADDDGDDVMEDEDDGGAEDEDGGGSSEGGGDEDGDNQVVPWSSTTPPPAASSSSSDESVSRLYLGGKREGVRASSSSKRTRGSSADLCSQEDLSDSSSRGKSGKTLMSSKGRAATSTGHLMARRVRPRPVINRIHRGYYD</sequence>
<dbReference type="PANTHER" id="PTHR31717:SF60">
    <property type="entry name" value="B-BOX TYPE ZINC FINGER FAMILY PROTEIN"/>
    <property type="match status" value="1"/>
</dbReference>
<dbReference type="InterPro" id="IPR000315">
    <property type="entry name" value="Znf_B-box"/>
</dbReference>
<evidence type="ECO:0000313" key="2">
    <source>
        <dbReference type="Proteomes" id="UP000233551"/>
    </source>
</evidence>
<dbReference type="PANTHER" id="PTHR31717">
    <property type="entry name" value="ZINC FINGER PROTEIN CONSTANS-LIKE 10"/>
    <property type="match status" value="1"/>
</dbReference>